<proteinExistence type="predicted"/>
<dbReference type="RefSeq" id="WP_083433611.1">
    <property type="nucleotide sequence ID" value="NZ_HG764815.1"/>
</dbReference>
<feature type="compositionally biased region" description="Low complexity" evidence="1">
    <location>
        <begin position="46"/>
        <end position="62"/>
    </location>
</feature>
<protein>
    <recommendedName>
        <fullName evidence="3">Protein-glutamine gamma-glutamyltransferase-like C-terminal domain-containing protein</fullName>
    </recommendedName>
</protein>
<evidence type="ECO:0000259" key="3">
    <source>
        <dbReference type="Pfam" id="PF13559"/>
    </source>
</evidence>
<keyword evidence="5" id="KW-1185">Reference proteome</keyword>
<keyword evidence="2" id="KW-0812">Transmembrane</keyword>
<feature type="transmembrane region" description="Helical" evidence="2">
    <location>
        <begin position="81"/>
        <end position="103"/>
    </location>
</feature>
<accession>W6K1K5</accession>
<comment type="caution">
    <text evidence="4">The sequence shown here is derived from an EMBL/GenBank/DDBJ whole genome shotgun (WGS) entry which is preliminary data.</text>
</comment>
<dbReference type="Pfam" id="PF13559">
    <property type="entry name" value="DUF4129"/>
    <property type="match status" value="1"/>
</dbReference>
<dbReference type="EMBL" id="CAJA01000528">
    <property type="protein sequence ID" value="CCH75798.1"/>
    <property type="molecule type" value="Genomic_DNA"/>
</dbReference>
<reference evidence="4 5" key="1">
    <citation type="journal article" date="2013" name="ISME J.">
        <title>A metabolic model for members of the genus Tetrasphaera involved in enhanced biological phosphorus removal.</title>
        <authorList>
            <person name="Kristiansen R."/>
            <person name="Nguyen H.T.T."/>
            <person name="Saunders A.M."/>
            <person name="Nielsen J.L."/>
            <person name="Wimmer R."/>
            <person name="Le V.Q."/>
            <person name="McIlroy S.J."/>
            <person name="Petrovski S."/>
            <person name="Seviour R.J."/>
            <person name="Calteau A."/>
            <person name="Nielsen K.L."/>
            <person name="Nielsen P.H."/>
        </authorList>
    </citation>
    <scope>NUCLEOTIDE SEQUENCE [LARGE SCALE GENOMIC DNA]</scope>
    <source>
        <strain evidence="4 5">Ben110</strain>
    </source>
</reference>
<feature type="domain" description="Protein-glutamine gamma-glutamyltransferase-like C-terminal" evidence="3">
    <location>
        <begin position="150"/>
        <end position="218"/>
    </location>
</feature>
<evidence type="ECO:0000313" key="5">
    <source>
        <dbReference type="Proteomes" id="UP000035763"/>
    </source>
</evidence>
<sequence length="237" mass="25261">MDVRAPASRHAPVALVLAVVLGLAMFVAGSGPVFVVGDAYESRLEPSVSTTTPSPTSVVDPAAPTPPPPIPSPPEFATNGWVRLILGVLAGALVLAVLWRLFLLWRGRPREIPAPEVPVVEPVAEAVLDDADEQFAALRSGAPNNAIVTCWQRLEAAIDRAGCPALSWETPAEVTSAVLRRFEIDDDAIAGLADLYREARFSRHALGEADRERAVDALTRIHEGLAHARVPEAEQAP</sequence>
<dbReference type="Proteomes" id="UP000035763">
    <property type="component" value="Unassembled WGS sequence"/>
</dbReference>
<dbReference type="STRING" id="1193182.BN11_990004"/>
<name>W6K1K5_9MICO</name>
<feature type="transmembrane region" description="Helical" evidence="2">
    <location>
        <begin position="12"/>
        <end position="35"/>
    </location>
</feature>
<dbReference type="InterPro" id="IPR025403">
    <property type="entry name" value="TgpA-like_C"/>
</dbReference>
<evidence type="ECO:0000313" key="4">
    <source>
        <dbReference type="EMBL" id="CCH75798.1"/>
    </source>
</evidence>
<dbReference type="AlphaFoldDB" id="W6K1K5"/>
<organism evidence="4 5">
    <name type="scientific">Nostocoides australiense Ben110</name>
    <dbReference type="NCBI Taxonomy" id="1193182"/>
    <lineage>
        <taxon>Bacteria</taxon>
        <taxon>Bacillati</taxon>
        <taxon>Actinomycetota</taxon>
        <taxon>Actinomycetes</taxon>
        <taxon>Micrococcales</taxon>
        <taxon>Intrasporangiaceae</taxon>
        <taxon>Nostocoides</taxon>
    </lineage>
</organism>
<evidence type="ECO:0000256" key="1">
    <source>
        <dbReference type="SAM" id="MobiDB-lite"/>
    </source>
</evidence>
<feature type="region of interest" description="Disordered" evidence="1">
    <location>
        <begin position="45"/>
        <end position="68"/>
    </location>
</feature>
<gene>
    <name evidence="4" type="ORF">BN11_990004</name>
</gene>
<dbReference type="OrthoDB" id="5198230at2"/>
<evidence type="ECO:0000256" key="2">
    <source>
        <dbReference type="SAM" id="Phobius"/>
    </source>
</evidence>
<keyword evidence="2" id="KW-0472">Membrane</keyword>
<keyword evidence="2" id="KW-1133">Transmembrane helix</keyword>